<feature type="region of interest" description="Disordered" evidence="1">
    <location>
        <begin position="146"/>
        <end position="165"/>
    </location>
</feature>
<organism evidence="2 3">
    <name type="scientific">Dyella acidiphila</name>
    <dbReference type="NCBI Taxonomy" id="2775866"/>
    <lineage>
        <taxon>Bacteria</taxon>
        <taxon>Pseudomonadati</taxon>
        <taxon>Pseudomonadota</taxon>
        <taxon>Gammaproteobacteria</taxon>
        <taxon>Lysobacterales</taxon>
        <taxon>Rhodanobacteraceae</taxon>
        <taxon>Dyella</taxon>
    </lineage>
</organism>
<keyword evidence="3" id="KW-1185">Reference proteome</keyword>
<dbReference type="Proteomes" id="UP000651010">
    <property type="component" value="Unassembled WGS sequence"/>
</dbReference>
<evidence type="ECO:0000313" key="3">
    <source>
        <dbReference type="Proteomes" id="UP000651010"/>
    </source>
</evidence>
<feature type="compositionally biased region" description="Polar residues" evidence="1">
    <location>
        <begin position="146"/>
        <end position="158"/>
    </location>
</feature>
<dbReference type="EMBL" id="JACZZA010000003">
    <property type="protein sequence ID" value="MBE1160407.1"/>
    <property type="molecule type" value="Genomic_DNA"/>
</dbReference>
<sequence length="206" mass="20109">MAGVLALAGSVAACAQTTPADSYAAILNYLDSNSIGGSALQGTQGVSSVNTAAGTGNLQGNLHAFASGGQTQALIQAQQHARSHAPNGALYANATIGGHAYNDAQGVASINQVSGNSNTQLNGVAVELANQGIREATDGTLSAAVSASAGGQTSSNPHAQAGGTRNVAVDPSAMEGFNGVMQLNQVAGSGNASDNLLLLSAPPSSH</sequence>
<name>A0ABR9G8R3_9GAMM</name>
<evidence type="ECO:0008006" key="4">
    <source>
        <dbReference type="Google" id="ProtNLM"/>
    </source>
</evidence>
<evidence type="ECO:0000313" key="2">
    <source>
        <dbReference type="EMBL" id="MBE1160407.1"/>
    </source>
</evidence>
<accession>A0ABR9G8R3</accession>
<reference evidence="2 3" key="1">
    <citation type="submission" date="2020-09" db="EMBL/GenBank/DDBJ databases">
        <title>Dyella sp. 7MK23 isolated from forest soil.</title>
        <authorList>
            <person name="Fu J."/>
        </authorList>
    </citation>
    <scope>NUCLEOTIDE SEQUENCE [LARGE SCALE GENOMIC DNA]</scope>
    <source>
        <strain evidence="2 3">7MK23</strain>
    </source>
</reference>
<evidence type="ECO:0000256" key="1">
    <source>
        <dbReference type="SAM" id="MobiDB-lite"/>
    </source>
</evidence>
<proteinExistence type="predicted"/>
<gene>
    <name evidence="2" type="ORF">IGX34_08395</name>
</gene>
<comment type="caution">
    <text evidence="2">The sequence shown here is derived from an EMBL/GenBank/DDBJ whole genome shotgun (WGS) entry which is preliminary data.</text>
</comment>
<protein>
    <recommendedName>
        <fullName evidence="4">Adhesin</fullName>
    </recommendedName>
</protein>